<gene>
    <name evidence="1" type="ORF">NQ176_g2947</name>
</gene>
<evidence type="ECO:0000313" key="2">
    <source>
        <dbReference type="Proteomes" id="UP001143910"/>
    </source>
</evidence>
<protein>
    <submittedName>
        <fullName evidence="1">Uncharacterized protein</fullName>
    </submittedName>
</protein>
<name>A0ACC1NLI4_9HYPO</name>
<reference evidence="1" key="1">
    <citation type="submission" date="2022-08" db="EMBL/GenBank/DDBJ databases">
        <title>Genome Sequence of Lecanicillium fungicola.</title>
        <authorList>
            <person name="Buettner E."/>
        </authorList>
    </citation>
    <scope>NUCLEOTIDE SEQUENCE</scope>
    <source>
        <strain evidence="1">Babe33</strain>
    </source>
</reference>
<proteinExistence type="predicted"/>
<accession>A0ACC1NLI4</accession>
<evidence type="ECO:0000313" key="1">
    <source>
        <dbReference type="EMBL" id="KAJ2979933.1"/>
    </source>
</evidence>
<organism evidence="1 2">
    <name type="scientific">Zarea fungicola</name>
    <dbReference type="NCBI Taxonomy" id="93591"/>
    <lineage>
        <taxon>Eukaryota</taxon>
        <taxon>Fungi</taxon>
        <taxon>Dikarya</taxon>
        <taxon>Ascomycota</taxon>
        <taxon>Pezizomycotina</taxon>
        <taxon>Sordariomycetes</taxon>
        <taxon>Hypocreomycetidae</taxon>
        <taxon>Hypocreales</taxon>
        <taxon>Cordycipitaceae</taxon>
        <taxon>Zarea</taxon>
    </lineage>
</organism>
<dbReference type="Proteomes" id="UP001143910">
    <property type="component" value="Unassembled WGS sequence"/>
</dbReference>
<keyword evidence="2" id="KW-1185">Reference proteome</keyword>
<dbReference type="EMBL" id="JANJQO010000240">
    <property type="protein sequence ID" value="KAJ2979933.1"/>
    <property type="molecule type" value="Genomic_DNA"/>
</dbReference>
<comment type="caution">
    <text evidence="1">The sequence shown here is derived from an EMBL/GenBank/DDBJ whole genome shotgun (WGS) entry which is preliminary data.</text>
</comment>
<sequence>MANAHLPNSHPSVTPDWRPLPFPRTPFIDSIQTKRVKGHKDTLYEGFAPLDWCGSVGRTKAVHGGFCAATMLATAQSYAKEMSDEMGALDPVHIHIDYLSPVPQGLFHVTVRKLHSGKSSMAVQTEIVAPGTDGPAYCLAIIRLGKLEMPPGGRSIQPAIDPLPNRERDCARGSNGAYYYASPPTSSIRAYTPNDGESSLWSPSFGGQCSRYQWAKLDDDRLFQIEHVLLLVDLVPVIPFNYEAKNLGEAMLKFRIPTMSLTVNFYEKINDVEWLLTVARMQRLHNGRCDMDVHVINDEGNIVATSTQVVAMIPRMENSIKLKAGL</sequence>